<dbReference type="PROSITE" id="PS51178">
    <property type="entry name" value="PASTA"/>
    <property type="match status" value="1"/>
</dbReference>
<organism evidence="2 3">
    <name type="scientific">Bacillus mycoides</name>
    <dbReference type="NCBI Taxonomy" id="1405"/>
    <lineage>
        <taxon>Bacteria</taxon>
        <taxon>Bacillati</taxon>
        <taxon>Bacillota</taxon>
        <taxon>Bacilli</taxon>
        <taxon>Bacillales</taxon>
        <taxon>Bacillaceae</taxon>
        <taxon>Bacillus</taxon>
        <taxon>Bacillus cereus group</taxon>
    </lineage>
</organism>
<dbReference type="Gene3D" id="3.30.10.20">
    <property type="match status" value="1"/>
</dbReference>
<dbReference type="CDD" id="cd06577">
    <property type="entry name" value="PASTA_pknB"/>
    <property type="match status" value="1"/>
</dbReference>
<reference evidence="2 3" key="1">
    <citation type="journal article" date="2019" name="Environ. Microbiol.">
        <title>An active ?-lactamase is a part of an orchestrated cell wall stress resistance network of Bacillus subtilis and related rhizosphere species.</title>
        <authorList>
            <person name="Bucher T."/>
            <person name="Keren-Paz A."/>
            <person name="Hausser J."/>
            <person name="Olender T."/>
            <person name="Cytryn E."/>
            <person name="Kolodkin-Gal I."/>
        </authorList>
    </citation>
    <scope>NUCLEOTIDE SEQUENCE [LARGE SCALE GENOMIC DNA]</scope>
    <source>
        <strain evidence="2 3">I186</strain>
    </source>
</reference>
<evidence type="ECO:0000259" key="1">
    <source>
        <dbReference type="PROSITE" id="PS51178"/>
    </source>
</evidence>
<gene>
    <name evidence="2" type="ORF">FC701_16640</name>
</gene>
<dbReference type="EMBL" id="SZOD01000392">
    <property type="protein sequence ID" value="TKI83689.1"/>
    <property type="molecule type" value="Genomic_DNA"/>
</dbReference>
<dbReference type="Proteomes" id="UP000305524">
    <property type="component" value="Unassembled WGS sequence"/>
</dbReference>
<proteinExistence type="predicted"/>
<feature type="non-terminal residue" evidence="2">
    <location>
        <position position="1"/>
    </location>
</feature>
<name>A0A4U3A8J1_BACMY</name>
<evidence type="ECO:0000313" key="2">
    <source>
        <dbReference type="EMBL" id="TKI83689.1"/>
    </source>
</evidence>
<accession>A0A4U3A8J1</accession>
<feature type="domain" description="PASTA" evidence="1">
    <location>
        <begin position="1"/>
        <end position="41"/>
    </location>
</feature>
<dbReference type="Pfam" id="PF03793">
    <property type="entry name" value="PASTA"/>
    <property type="match status" value="1"/>
</dbReference>
<protein>
    <submittedName>
        <fullName evidence="2">PASTA domain-containing protein</fullName>
    </submittedName>
</protein>
<evidence type="ECO:0000313" key="3">
    <source>
        <dbReference type="Proteomes" id="UP000305524"/>
    </source>
</evidence>
<sequence length="132" mass="14657">LVSDIQREYSDKVDKGLVISQLPKPGTPLKEGDKVSIVISDGPKPKVTKTVKVDNISIPYEASATGEKKPQTIEIYKEDMQQKMDKPVETRTITESAIISLEFVIQEGAKGHYKIVRDGVTIMDKEVPYPAQ</sequence>
<dbReference type="Gene3D" id="2.60.40.2560">
    <property type="match status" value="1"/>
</dbReference>
<dbReference type="AlphaFoldDB" id="A0A4U3A8J1"/>
<dbReference type="InterPro" id="IPR005543">
    <property type="entry name" value="PASTA_dom"/>
</dbReference>
<comment type="caution">
    <text evidence="2">The sequence shown here is derived from an EMBL/GenBank/DDBJ whole genome shotgun (WGS) entry which is preliminary data.</text>
</comment>
<dbReference type="RefSeq" id="WP_137058101.1">
    <property type="nucleotide sequence ID" value="NZ_SZOD01000392.1"/>
</dbReference>